<feature type="domain" description="Ubiquitin-like protease family profile" evidence="6">
    <location>
        <begin position="81"/>
        <end position="223"/>
    </location>
</feature>
<dbReference type="GO" id="GO:0008234">
    <property type="term" value="F:cysteine-type peptidase activity"/>
    <property type="evidence" value="ECO:0007669"/>
    <property type="project" value="UniProtKB-KW"/>
</dbReference>
<dbReference type="PROSITE" id="PS50600">
    <property type="entry name" value="ULP_PROTEASE"/>
    <property type="match status" value="1"/>
</dbReference>
<proteinExistence type="inferred from homology"/>
<dbReference type="InterPro" id="IPR038765">
    <property type="entry name" value="Papain-like_cys_pep_sf"/>
</dbReference>
<dbReference type="GO" id="GO:0019784">
    <property type="term" value="F:deNEDDylase activity"/>
    <property type="evidence" value="ECO:0007669"/>
    <property type="project" value="InterPro"/>
</dbReference>
<keyword evidence="3 7" id="KW-0645">Protease</keyword>
<evidence type="ECO:0000256" key="4">
    <source>
        <dbReference type="ARBA" id="ARBA00022801"/>
    </source>
</evidence>
<dbReference type="OrthoDB" id="6428410at2759"/>
<dbReference type="InterPro" id="IPR003653">
    <property type="entry name" value="Peptidase_C48_C"/>
</dbReference>
<dbReference type="GO" id="GO:0006508">
    <property type="term" value="P:proteolysis"/>
    <property type="evidence" value="ECO:0007669"/>
    <property type="project" value="UniProtKB-KW"/>
</dbReference>
<comment type="subcellular location">
    <subcellularLocation>
        <location evidence="1">Virion</location>
    </subcellularLocation>
</comment>
<protein>
    <submittedName>
        <fullName evidence="7">Sentrin-specific protease</fullName>
    </submittedName>
</protein>
<dbReference type="SUPFAM" id="SSF54001">
    <property type="entry name" value="Cysteine proteinases"/>
    <property type="match status" value="1"/>
</dbReference>
<dbReference type="Gene3D" id="3.40.395.10">
    <property type="entry name" value="Adenoviral Proteinase, Chain A"/>
    <property type="match status" value="1"/>
</dbReference>
<gene>
    <name evidence="7" type="ORF">BpHYR1_051082</name>
</gene>
<dbReference type="GO" id="GO:0000338">
    <property type="term" value="P:protein deneddylation"/>
    <property type="evidence" value="ECO:0007669"/>
    <property type="project" value="TreeGrafter"/>
</dbReference>
<reference evidence="7 8" key="1">
    <citation type="journal article" date="2018" name="Sci. Rep.">
        <title>Genomic signatures of local adaptation to the degree of environmental predictability in rotifers.</title>
        <authorList>
            <person name="Franch-Gras L."/>
            <person name="Hahn C."/>
            <person name="Garcia-Roger E.M."/>
            <person name="Carmona M.J."/>
            <person name="Serra M."/>
            <person name="Gomez A."/>
        </authorList>
    </citation>
    <scope>NUCLEOTIDE SEQUENCE [LARGE SCALE GENOMIC DNA]</scope>
    <source>
        <strain evidence="7">HYR1</strain>
    </source>
</reference>
<evidence type="ECO:0000256" key="3">
    <source>
        <dbReference type="ARBA" id="ARBA00022670"/>
    </source>
</evidence>
<comment type="caution">
    <text evidence="7">The sequence shown here is derived from an EMBL/GenBank/DDBJ whole genome shotgun (WGS) entry which is preliminary data.</text>
</comment>
<evidence type="ECO:0000256" key="2">
    <source>
        <dbReference type="ARBA" id="ARBA00005234"/>
    </source>
</evidence>
<dbReference type="PANTHER" id="PTHR46468">
    <property type="entry name" value="SENTRIN-SPECIFIC PROTEASE 8"/>
    <property type="match status" value="1"/>
</dbReference>
<comment type="similarity">
    <text evidence="2">Belongs to the peptidase C48 family.</text>
</comment>
<evidence type="ECO:0000256" key="5">
    <source>
        <dbReference type="ARBA" id="ARBA00022807"/>
    </source>
</evidence>
<dbReference type="InterPro" id="IPR004970">
    <property type="entry name" value="Peptidase_C57"/>
</dbReference>
<dbReference type="EMBL" id="REGN01010717">
    <property type="protein sequence ID" value="RMZ98525.1"/>
    <property type="molecule type" value="Genomic_DNA"/>
</dbReference>
<organism evidence="7 8">
    <name type="scientific">Brachionus plicatilis</name>
    <name type="common">Marine rotifer</name>
    <name type="synonym">Brachionus muelleri</name>
    <dbReference type="NCBI Taxonomy" id="10195"/>
    <lineage>
        <taxon>Eukaryota</taxon>
        <taxon>Metazoa</taxon>
        <taxon>Spiralia</taxon>
        <taxon>Gnathifera</taxon>
        <taxon>Rotifera</taxon>
        <taxon>Eurotatoria</taxon>
        <taxon>Monogononta</taxon>
        <taxon>Pseudotrocha</taxon>
        <taxon>Ploima</taxon>
        <taxon>Brachionidae</taxon>
        <taxon>Brachionus</taxon>
    </lineage>
</organism>
<evidence type="ECO:0000259" key="6">
    <source>
        <dbReference type="PROSITE" id="PS50600"/>
    </source>
</evidence>
<sequence length="231" mass="26523">NKALTYSADSSRHGATEAAVNRALILPSESLISLNPTKKSEHTIPNARNVSGICMIDQSDNLEPKANWEHDYGLAVTGFDTILTFHDLSSLNETKWVNDNIIDFYFNLIISLSTYEKCFFSFSASLFSLYVKNGNYRLKLNKVSKYNFIIIPTCFMNHWRLIILDFSKSTIILYDSLGINSNTYYQEDLNLIIDNWCYSNVSFPIQTNLYDCVFSLLKESIIYLLPHVLYD</sequence>
<evidence type="ECO:0000256" key="1">
    <source>
        <dbReference type="ARBA" id="ARBA00004328"/>
    </source>
</evidence>
<keyword evidence="5" id="KW-0788">Thiol protease</keyword>
<keyword evidence="8" id="KW-1185">Reference proteome</keyword>
<name>A0A3M7PHC4_BRAPC</name>
<evidence type="ECO:0000313" key="7">
    <source>
        <dbReference type="EMBL" id="RMZ98525.1"/>
    </source>
</evidence>
<feature type="non-terminal residue" evidence="7">
    <location>
        <position position="1"/>
    </location>
</feature>
<dbReference type="AlphaFoldDB" id="A0A3M7PHC4"/>
<dbReference type="PANTHER" id="PTHR46468:SF1">
    <property type="entry name" value="SENTRIN-SPECIFIC PROTEASE 8"/>
    <property type="match status" value="1"/>
</dbReference>
<dbReference type="InterPro" id="IPR044613">
    <property type="entry name" value="Nep1/2-like"/>
</dbReference>
<dbReference type="STRING" id="10195.A0A3M7PHC4"/>
<dbReference type="Pfam" id="PF03290">
    <property type="entry name" value="Peptidase_C57"/>
    <property type="match status" value="1"/>
</dbReference>
<keyword evidence="4" id="KW-0378">Hydrolase</keyword>
<dbReference type="Proteomes" id="UP000276133">
    <property type="component" value="Unassembled WGS sequence"/>
</dbReference>
<accession>A0A3M7PHC4</accession>
<evidence type="ECO:0000313" key="8">
    <source>
        <dbReference type="Proteomes" id="UP000276133"/>
    </source>
</evidence>